<dbReference type="Proteomes" id="UP000604825">
    <property type="component" value="Unassembled WGS sequence"/>
</dbReference>
<dbReference type="PANTHER" id="PTHR33184">
    <property type="entry name" value="PROTEIN TAPETUM DETERMINANT 1-LIKE-RELATED"/>
    <property type="match status" value="1"/>
</dbReference>
<evidence type="ECO:0000313" key="3">
    <source>
        <dbReference type="EMBL" id="CAD6256926.1"/>
    </source>
</evidence>
<dbReference type="Pfam" id="PF24068">
    <property type="entry name" value="TPD1_C"/>
    <property type="match status" value="1"/>
</dbReference>
<dbReference type="PANTHER" id="PTHR33184:SF50">
    <property type="entry name" value="PUTATIVE-RELATED"/>
    <property type="match status" value="1"/>
</dbReference>
<evidence type="ECO:0000256" key="2">
    <source>
        <dbReference type="SAM" id="SignalP"/>
    </source>
</evidence>
<accession>A0A811QEY4</accession>
<name>A0A811QEY4_9POAL</name>
<organism evidence="3 4">
    <name type="scientific">Miscanthus lutarioriparius</name>
    <dbReference type="NCBI Taxonomy" id="422564"/>
    <lineage>
        <taxon>Eukaryota</taxon>
        <taxon>Viridiplantae</taxon>
        <taxon>Streptophyta</taxon>
        <taxon>Embryophyta</taxon>
        <taxon>Tracheophyta</taxon>
        <taxon>Spermatophyta</taxon>
        <taxon>Magnoliopsida</taxon>
        <taxon>Liliopsida</taxon>
        <taxon>Poales</taxon>
        <taxon>Poaceae</taxon>
        <taxon>PACMAD clade</taxon>
        <taxon>Panicoideae</taxon>
        <taxon>Andropogonodae</taxon>
        <taxon>Andropogoneae</taxon>
        <taxon>Saccharinae</taxon>
        <taxon>Miscanthus</taxon>
    </lineage>
</organism>
<dbReference type="InterPro" id="IPR040361">
    <property type="entry name" value="TPD1"/>
</dbReference>
<dbReference type="AlphaFoldDB" id="A0A811QEY4"/>
<dbReference type="EMBL" id="CAJGYO010000010">
    <property type="protein sequence ID" value="CAD6256926.1"/>
    <property type="molecule type" value="Genomic_DNA"/>
</dbReference>
<proteinExistence type="predicted"/>
<keyword evidence="1 2" id="KW-0732">Signal</keyword>
<dbReference type="OrthoDB" id="603213at2759"/>
<feature type="signal peptide" evidence="2">
    <location>
        <begin position="1"/>
        <end position="22"/>
    </location>
</feature>
<feature type="chain" id="PRO_5032984445" evidence="2">
    <location>
        <begin position="23"/>
        <end position="130"/>
    </location>
</feature>
<comment type="caution">
    <text evidence="3">The sequence shown here is derived from an EMBL/GenBank/DDBJ whole genome shotgun (WGS) entry which is preliminary data.</text>
</comment>
<reference evidence="3" key="1">
    <citation type="submission" date="2020-10" db="EMBL/GenBank/DDBJ databases">
        <authorList>
            <person name="Han B."/>
            <person name="Lu T."/>
            <person name="Zhao Q."/>
            <person name="Huang X."/>
            <person name="Zhao Y."/>
        </authorList>
    </citation>
    <scope>NUCLEOTIDE SEQUENCE</scope>
</reference>
<dbReference type="GO" id="GO:0001709">
    <property type="term" value="P:cell fate determination"/>
    <property type="evidence" value="ECO:0007669"/>
    <property type="project" value="TreeGrafter"/>
</dbReference>
<protein>
    <submittedName>
        <fullName evidence="3">Uncharacterized protein</fullName>
    </submittedName>
</protein>
<evidence type="ECO:0000256" key="1">
    <source>
        <dbReference type="ARBA" id="ARBA00022729"/>
    </source>
</evidence>
<gene>
    <name evidence="3" type="ORF">NCGR_LOCUS40422</name>
</gene>
<sequence length="130" mass="14160">MVATLKTLAFLLLCFLYNEAAGSSYEQCKVSDLAVNQTAIAHRDSGYTEYAVRVENRCICSQGYVKLACQGFNSSVRIYPAGILRPDGEGNCTLNGGYSISQGPEYAVKFYYGWHSQFSLAPVSSIIACS</sequence>
<keyword evidence="4" id="KW-1185">Reference proteome</keyword>
<evidence type="ECO:0000313" key="4">
    <source>
        <dbReference type="Proteomes" id="UP000604825"/>
    </source>
</evidence>